<proteinExistence type="predicted"/>
<evidence type="ECO:0000313" key="1">
    <source>
        <dbReference type="EMBL" id="MBA4679220.1"/>
    </source>
</evidence>
<reference evidence="1" key="1">
    <citation type="journal article" date="2013" name="J. Plant Res.">
        <title>Effect of fungi and light on seed germination of three Opuntia species from semiarid lands of central Mexico.</title>
        <authorList>
            <person name="Delgado-Sanchez P."/>
            <person name="Jimenez-Bremont J.F."/>
            <person name="Guerrero-Gonzalez Mde L."/>
            <person name="Flores J."/>
        </authorList>
    </citation>
    <scope>NUCLEOTIDE SEQUENCE</scope>
    <source>
        <tissue evidence="1">Cladode</tissue>
    </source>
</reference>
<dbReference type="AlphaFoldDB" id="A0A7C9EXC2"/>
<dbReference type="EMBL" id="GISG01282681">
    <property type="protein sequence ID" value="MBA4679220.1"/>
    <property type="molecule type" value="Transcribed_RNA"/>
</dbReference>
<name>A0A7C9EXC2_OPUST</name>
<sequence>MIVDVGYAHQPSSSSHESGLLFFLNIGVSHPSVCYWICQQNRVSHHMPSGMEVIQSARLMPSSGNQYWAKRKEMWAFFLGDDSMTNPGVPYDSAAHILAESDQRRSYYSAMP</sequence>
<reference evidence="1" key="2">
    <citation type="submission" date="2020-07" db="EMBL/GenBank/DDBJ databases">
        <authorList>
            <person name="Vera ALvarez R."/>
            <person name="Arias-Moreno D.M."/>
            <person name="Jimenez-Jacinto V."/>
            <person name="Jimenez-Bremont J.F."/>
            <person name="Swaminathan K."/>
            <person name="Moose S.P."/>
            <person name="Guerrero-Gonzalez M.L."/>
            <person name="Marino-Ramirez L."/>
            <person name="Landsman D."/>
            <person name="Rodriguez-Kessler M."/>
            <person name="Delgado-Sanchez P."/>
        </authorList>
    </citation>
    <scope>NUCLEOTIDE SEQUENCE</scope>
    <source>
        <tissue evidence="1">Cladode</tissue>
    </source>
</reference>
<protein>
    <submittedName>
        <fullName evidence="1">Uncharacterized protein</fullName>
    </submittedName>
</protein>
<accession>A0A7C9EXC2</accession>
<organism evidence="1">
    <name type="scientific">Opuntia streptacantha</name>
    <name type="common">Prickly pear cactus</name>
    <name type="synonym">Opuntia cardona</name>
    <dbReference type="NCBI Taxonomy" id="393608"/>
    <lineage>
        <taxon>Eukaryota</taxon>
        <taxon>Viridiplantae</taxon>
        <taxon>Streptophyta</taxon>
        <taxon>Embryophyta</taxon>
        <taxon>Tracheophyta</taxon>
        <taxon>Spermatophyta</taxon>
        <taxon>Magnoliopsida</taxon>
        <taxon>eudicotyledons</taxon>
        <taxon>Gunneridae</taxon>
        <taxon>Pentapetalae</taxon>
        <taxon>Caryophyllales</taxon>
        <taxon>Cactineae</taxon>
        <taxon>Cactaceae</taxon>
        <taxon>Opuntioideae</taxon>
        <taxon>Opuntia</taxon>
    </lineage>
</organism>